<feature type="transmembrane region" description="Helical" evidence="1">
    <location>
        <begin position="69"/>
        <end position="91"/>
    </location>
</feature>
<dbReference type="Proteomes" id="UP000447393">
    <property type="component" value="Unassembled WGS sequence"/>
</dbReference>
<evidence type="ECO:0000313" key="2">
    <source>
        <dbReference type="EMBL" id="MYL50853.1"/>
    </source>
</evidence>
<keyword evidence="1" id="KW-0812">Transmembrane</keyword>
<keyword evidence="1" id="KW-0472">Membrane</keyword>
<feature type="transmembrane region" description="Helical" evidence="1">
    <location>
        <begin position="352"/>
        <end position="371"/>
    </location>
</feature>
<feature type="transmembrane region" description="Helical" evidence="1">
    <location>
        <begin position="311"/>
        <end position="331"/>
    </location>
</feature>
<name>A0A845E844_9BACI</name>
<dbReference type="RefSeq" id="WP_160916746.1">
    <property type="nucleotide sequence ID" value="NZ_WMEZ01000006.1"/>
</dbReference>
<feature type="transmembrane region" description="Helical" evidence="1">
    <location>
        <begin position="124"/>
        <end position="142"/>
    </location>
</feature>
<accession>A0A845E844</accession>
<protein>
    <submittedName>
        <fullName evidence="2">Uncharacterized protein</fullName>
    </submittedName>
</protein>
<comment type="caution">
    <text evidence="2">The sequence shown here is derived from an EMBL/GenBank/DDBJ whole genome shotgun (WGS) entry which is preliminary data.</text>
</comment>
<feature type="transmembrane region" description="Helical" evidence="1">
    <location>
        <begin position="179"/>
        <end position="212"/>
    </location>
</feature>
<evidence type="ECO:0000313" key="3">
    <source>
        <dbReference type="Proteomes" id="UP000447393"/>
    </source>
</evidence>
<feature type="transmembrane region" description="Helical" evidence="1">
    <location>
        <begin position="286"/>
        <end position="305"/>
    </location>
</feature>
<proteinExistence type="predicted"/>
<feature type="transmembrane region" description="Helical" evidence="1">
    <location>
        <begin position="38"/>
        <end position="57"/>
    </location>
</feature>
<dbReference type="AlphaFoldDB" id="A0A845E844"/>
<reference evidence="2 3" key="1">
    <citation type="submission" date="2019-11" db="EMBL/GenBank/DDBJ databases">
        <title>Genome sequences of 17 halophilic strains isolated from different environments.</title>
        <authorList>
            <person name="Furrow R.E."/>
        </authorList>
    </citation>
    <scope>NUCLEOTIDE SEQUENCE [LARGE SCALE GENOMIC DNA]</scope>
    <source>
        <strain evidence="2 3">22505_10_Sand</strain>
    </source>
</reference>
<dbReference type="OrthoDB" id="2958038at2"/>
<dbReference type="EMBL" id="WMEZ01000006">
    <property type="protein sequence ID" value="MYL50853.1"/>
    <property type="molecule type" value="Genomic_DNA"/>
</dbReference>
<gene>
    <name evidence="2" type="ORF">GLV98_15265</name>
</gene>
<organism evidence="2 3">
    <name type="scientific">Halobacillus litoralis</name>
    <dbReference type="NCBI Taxonomy" id="45668"/>
    <lineage>
        <taxon>Bacteria</taxon>
        <taxon>Bacillati</taxon>
        <taxon>Bacillota</taxon>
        <taxon>Bacilli</taxon>
        <taxon>Bacillales</taxon>
        <taxon>Bacillaceae</taxon>
        <taxon>Halobacillus</taxon>
    </lineage>
</organism>
<keyword evidence="1" id="KW-1133">Transmembrane helix</keyword>
<feature type="transmembrane region" description="Helical" evidence="1">
    <location>
        <begin position="377"/>
        <end position="397"/>
    </location>
</feature>
<sequence>MMEPMTTYSVYKWLRKKRRKKKFDLYKQTYHMVVDPVMVFYSGLFVIFCLFIGYDWLQQLITLLDGRGTFIAPYAFFLPLLAIISASVASFTDPGLRFTSSELQLSFLPHSRKWLLTYLFLEKYIVQLLIIMVVPLPFALVLMSWESAVTWVSLLLISYPLSLWMQWKLFSMSSVYKMSVFLFSAAFSVLFFLGFPVLLLYLGLSVIVLVCFIRKEEVDWGRVIDINDARVWNMWLVGYFTEVNIKPPKRFGITKSIWKKKRGRHYSAQHLYGRIWTGYLQKSADVVWKTIPTVCLIILVIPMRVDWMLMFTLPIAIVVYHEVAGGLFSDVEGVFHPLPIEEESCKNSYLKWAYIGLLPVFISFISIQTVLGESLVAIGMQLIAIILLVYVDLARVIDERLMMVQKENFYREEWRRVAGLILLGAGVYHPLFLLGVPLVVFKIGRSTLKELIS</sequence>
<feature type="transmembrane region" description="Helical" evidence="1">
    <location>
        <begin position="417"/>
        <end position="441"/>
    </location>
</feature>
<feature type="transmembrane region" description="Helical" evidence="1">
    <location>
        <begin position="149"/>
        <end position="167"/>
    </location>
</feature>
<evidence type="ECO:0000256" key="1">
    <source>
        <dbReference type="SAM" id="Phobius"/>
    </source>
</evidence>